<evidence type="ECO:0000313" key="3">
    <source>
        <dbReference type="Proteomes" id="UP001500051"/>
    </source>
</evidence>
<name>A0ABP7DUY5_9ACTN</name>
<dbReference type="Gene3D" id="3.40.50.150">
    <property type="entry name" value="Vaccinia Virus protein VP39"/>
    <property type="match status" value="1"/>
</dbReference>
<dbReference type="Proteomes" id="UP001500051">
    <property type="component" value="Unassembled WGS sequence"/>
</dbReference>
<gene>
    <name evidence="2" type="ORF">GCM10022204_29400</name>
</gene>
<proteinExistence type="predicted"/>
<dbReference type="PANTHER" id="PTHR43591">
    <property type="entry name" value="METHYLTRANSFERASE"/>
    <property type="match status" value="1"/>
</dbReference>
<organism evidence="2 3">
    <name type="scientific">Microlunatus aurantiacus</name>
    <dbReference type="NCBI Taxonomy" id="446786"/>
    <lineage>
        <taxon>Bacteria</taxon>
        <taxon>Bacillati</taxon>
        <taxon>Actinomycetota</taxon>
        <taxon>Actinomycetes</taxon>
        <taxon>Propionibacteriales</taxon>
        <taxon>Propionibacteriaceae</taxon>
        <taxon>Microlunatus</taxon>
    </lineage>
</organism>
<evidence type="ECO:0000313" key="2">
    <source>
        <dbReference type="EMBL" id="GAA3709269.1"/>
    </source>
</evidence>
<reference evidence="3" key="1">
    <citation type="journal article" date="2019" name="Int. J. Syst. Evol. Microbiol.">
        <title>The Global Catalogue of Microorganisms (GCM) 10K type strain sequencing project: providing services to taxonomists for standard genome sequencing and annotation.</title>
        <authorList>
            <consortium name="The Broad Institute Genomics Platform"/>
            <consortium name="The Broad Institute Genome Sequencing Center for Infectious Disease"/>
            <person name="Wu L."/>
            <person name="Ma J."/>
        </authorList>
    </citation>
    <scope>NUCLEOTIDE SEQUENCE [LARGE SCALE GENOMIC DNA]</scope>
    <source>
        <strain evidence="3">JCM 16548</strain>
    </source>
</reference>
<dbReference type="CDD" id="cd02440">
    <property type="entry name" value="AdoMet_MTases"/>
    <property type="match status" value="1"/>
</dbReference>
<dbReference type="GO" id="GO:0008168">
    <property type="term" value="F:methyltransferase activity"/>
    <property type="evidence" value="ECO:0007669"/>
    <property type="project" value="UniProtKB-KW"/>
</dbReference>
<dbReference type="InterPro" id="IPR029063">
    <property type="entry name" value="SAM-dependent_MTases_sf"/>
</dbReference>
<dbReference type="GO" id="GO:0032259">
    <property type="term" value="P:methylation"/>
    <property type="evidence" value="ECO:0007669"/>
    <property type="project" value="UniProtKB-KW"/>
</dbReference>
<dbReference type="RefSeq" id="WP_344813140.1">
    <property type="nucleotide sequence ID" value="NZ_BAAAYX010000013.1"/>
</dbReference>
<keyword evidence="2" id="KW-0808">Transferase</keyword>
<protein>
    <submittedName>
        <fullName evidence="2">Methyltransferase domain-containing protein</fullName>
    </submittedName>
</protein>
<feature type="domain" description="Methyltransferase" evidence="1">
    <location>
        <begin position="41"/>
        <end position="173"/>
    </location>
</feature>
<comment type="caution">
    <text evidence="2">The sequence shown here is derived from an EMBL/GenBank/DDBJ whole genome shotgun (WGS) entry which is preliminary data.</text>
</comment>
<sequence length="272" mass="30265">MNDVREPDRYAHGHHASVLRSHQWRTAENSAGYLLPRLRPQDRLLDVGTGPGTITVDLAERLSDGWVTGIDSAEKAVTATLALAEERQIDRITLEIGNVYSLTYADDSFDVAHAHQVLQHLSDPVAALTEMRRVVRAGGLVAARDADYAAMTWYPSDPRLDRWLELYHQVAHAAGGEPDAARRLRHWAQRAGFSDVTYTASTWCFADPGDVAWWSQTWAERVVRSDFAAQALQAGLSDATELAELSAGWRWWGDQPDAWFAVLHGELLAEVP</sequence>
<accession>A0ABP7DUY5</accession>
<dbReference type="InterPro" id="IPR025714">
    <property type="entry name" value="Methyltranfer_dom"/>
</dbReference>
<dbReference type="EMBL" id="BAAAYX010000013">
    <property type="protein sequence ID" value="GAA3709269.1"/>
    <property type="molecule type" value="Genomic_DNA"/>
</dbReference>
<dbReference type="PANTHER" id="PTHR43591:SF24">
    <property type="entry name" value="2-METHOXY-6-POLYPRENYL-1,4-BENZOQUINOL METHYLASE, MITOCHONDRIAL"/>
    <property type="match status" value="1"/>
</dbReference>
<keyword evidence="2" id="KW-0489">Methyltransferase</keyword>
<dbReference type="Pfam" id="PF13847">
    <property type="entry name" value="Methyltransf_31"/>
    <property type="match status" value="1"/>
</dbReference>
<keyword evidence="3" id="KW-1185">Reference proteome</keyword>
<evidence type="ECO:0000259" key="1">
    <source>
        <dbReference type="Pfam" id="PF13847"/>
    </source>
</evidence>
<dbReference type="SUPFAM" id="SSF53335">
    <property type="entry name" value="S-adenosyl-L-methionine-dependent methyltransferases"/>
    <property type="match status" value="1"/>
</dbReference>